<evidence type="ECO:0000256" key="1">
    <source>
        <dbReference type="ARBA" id="ARBA00022741"/>
    </source>
</evidence>
<dbReference type="SMART" id="SM00421">
    <property type="entry name" value="HTH_LUXR"/>
    <property type="match status" value="1"/>
</dbReference>
<evidence type="ECO:0000259" key="3">
    <source>
        <dbReference type="PROSITE" id="PS50043"/>
    </source>
</evidence>
<dbReference type="SUPFAM" id="SSF46894">
    <property type="entry name" value="C-terminal effector domain of the bipartite response regulators"/>
    <property type="match status" value="1"/>
</dbReference>
<sequence length="982" mass="104972">MTLADSSLTLPSVGGACNDGSMATSSATMVGRGAELARLHDTFERSAAGEPQAVLVSGEAGIGKTRLLSTFGEEVSSRANVLVGQCIDLGSTPTPYGPLIPVLRGIVAGMGAEAALSAAGPGRDALLLLLPELGDGPVNADEVSAARLREVVVVLIEEYAERAPLVLMIEDLHWADASTLTMLRFMLRAITGARLLLVLSLRNEDVRRGHPVREFVIEGERARLLERIELDRLDRDDVRELVEQILTRPVDADALERVVDRAEGVPFYVEELACCSDGPMPETLRDLLLARYDQLDESAQRIVRVISCAEGWLTHPILSAVAGMADDELDAAIRLAVQANIITLGADSYRFRHALLREAVYEELLPGERGRLHLAFATTLEQHPELAPSPAAIAHHWHAAHDSRRALAASVTAMDAAKDAYAYATASRLGELAIELWDGVPDAEEVTGTTKVRLLARVGSALRNAGEGERALATVSAALEEAERTPQPAAVQVRLLRDKAQYLANLGRPGSIELLTDALAMFATGAGEAGELEDDRLRAELLNTLAARYMVAGRSHEAIVTAREAYELAEQSGDDAEMSIAANLSGVSRDALGDVAGALDDFAVAGKHAVTENSFLRYSVNYSDLLLNEGRYREAVEVARAGYERARELGVERSSGTMLLHNMVDPLLLLGDIDEAEKLITRSLAMNTLLVFQAYAQKTKIEALLWRGELAEAESRARDWLPALRAIGAVERQVWYALADAEASVAVAAGDIPAAWRVFERVLADPGPIMLGYHRRALLLAATVVSRLRVSPGDLGADDVAAAAAAVQASWQAMPDAVRTAEWTRIIDAALAIPDAAAVDRLEAAHDAAAHESLPATVPPFLCLQLARALVDAGDRARARELLQSAAKAASALSHIGLQREVADYASAAGLEENDAAGPLGLTARERQVLELVADGLSNRQIGERLFISAKTASVHVSAILRKLGVATRTEAAVAAGRNPRT</sequence>
<proteinExistence type="predicted"/>
<dbReference type="Pfam" id="PF13191">
    <property type="entry name" value="AAA_16"/>
    <property type="match status" value="1"/>
</dbReference>
<dbReference type="InterPro" id="IPR011990">
    <property type="entry name" value="TPR-like_helical_dom_sf"/>
</dbReference>
<organism evidence="4 5">
    <name type="scientific">Paramicrobacterium humi</name>
    <dbReference type="NCBI Taxonomy" id="640635"/>
    <lineage>
        <taxon>Bacteria</taxon>
        <taxon>Bacillati</taxon>
        <taxon>Actinomycetota</taxon>
        <taxon>Actinomycetes</taxon>
        <taxon>Micrococcales</taxon>
        <taxon>Microbacteriaceae</taxon>
        <taxon>Paramicrobacterium</taxon>
    </lineage>
</organism>
<dbReference type="PANTHER" id="PTHR16305">
    <property type="entry name" value="TESTICULAR SOLUBLE ADENYLYL CYCLASE"/>
    <property type="match status" value="1"/>
</dbReference>
<evidence type="ECO:0000313" key="4">
    <source>
        <dbReference type="EMBL" id="SEB57717.1"/>
    </source>
</evidence>
<dbReference type="InterPro" id="IPR000792">
    <property type="entry name" value="Tscrpt_reg_LuxR_C"/>
</dbReference>
<dbReference type="Pfam" id="PF00196">
    <property type="entry name" value="GerE"/>
    <property type="match status" value="1"/>
</dbReference>
<protein>
    <submittedName>
        <fullName evidence="4">Predicted ATPase</fullName>
    </submittedName>
</protein>
<evidence type="ECO:0000256" key="2">
    <source>
        <dbReference type="ARBA" id="ARBA00022840"/>
    </source>
</evidence>
<dbReference type="STRING" id="640635.SAMN04489806_1163"/>
<dbReference type="PRINTS" id="PR00038">
    <property type="entry name" value="HTHLUXR"/>
</dbReference>
<dbReference type="AlphaFoldDB" id="A0A1H4KGW1"/>
<feature type="domain" description="HTH luxR-type" evidence="3">
    <location>
        <begin position="915"/>
        <end position="980"/>
    </location>
</feature>
<keyword evidence="5" id="KW-1185">Reference proteome</keyword>
<dbReference type="GO" id="GO:0006355">
    <property type="term" value="P:regulation of DNA-templated transcription"/>
    <property type="evidence" value="ECO:0007669"/>
    <property type="project" value="InterPro"/>
</dbReference>
<evidence type="ECO:0000313" key="5">
    <source>
        <dbReference type="Proteomes" id="UP000199183"/>
    </source>
</evidence>
<dbReference type="SUPFAM" id="SSF52540">
    <property type="entry name" value="P-loop containing nucleoside triphosphate hydrolases"/>
    <property type="match status" value="1"/>
</dbReference>
<dbReference type="GO" id="GO:0003677">
    <property type="term" value="F:DNA binding"/>
    <property type="evidence" value="ECO:0007669"/>
    <property type="project" value="InterPro"/>
</dbReference>
<dbReference type="Gene3D" id="1.25.40.10">
    <property type="entry name" value="Tetratricopeptide repeat domain"/>
    <property type="match status" value="1"/>
</dbReference>
<dbReference type="EMBL" id="FNRY01000001">
    <property type="protein sequence ID" value="SEB57717.1"/>
    <property type="molecule type" value="Genomic_DNA"/>
</dbReference>
<reference evidence="4 5" key="1">
    <citation type="submission" date="2016-10" db="EMBL/GenBank/DDBJ databases">
        <authorList>
            <person name="de Groot N.N."/>
        </authorList>
    </citation>
    <scope>NUCLEOTIDE SEQUENCE [LARGE SCALE GENOMIC DNA]</scope>
    <source>
        <strain evidence="4 5">DSM 21799</strain>
    </source>
</reference>
<dbReference type="InterPro" id="IPR041664">
    <property type="entry name" value="AAA_16"/>
</dbReference>
<keyword evidence="1" id="KW-0547">Nucleotide-binding</keyword>
<dbReference type="SUPFAM" id="SSF48452">
    <property type="entry name" value="TPR-like"/>
    <property type="match status" value="1"/>
</dbReference>
<dbReference type="Gene3D" id="1.10.10.10">
    <property type="entry name" value="Winged helix-like DNA-binding domain superfamily/Winged helix DNA-binding domain"/>
    <property type="match status" value="1"/>
</dbReference>
<dbReference type="GO" id="GO:0004016">
    <property type="term" value="F:adenylate cyclase activity"/>
    <property type="evidence" value="ECO:0007669"/>
    <property type="project" value="TreeGrafter"/>
</dbReference>
<dbReference type="InterPro" id="IPR036388">
    <property type="entry name" value="WH-like_DNA-bd_sf"/>
</dbReference>
<dbReference type="Proteomes" id="UP000199183">
    <property type="component" value="Unassembled WGS sequence"/>
</dbReference>
<dbReference type="GO" id="GO:0005524">
    <property type="term" value="F:ATP binding"/>
    <property type="evidence" value="ECO:0007669"/>
    <property type="project" value="UniProtKB-KW"/>
</dbReference>
<dbReference type="PANTHER" id="PTHR16305:SF35">
    <property type="entry name" value="TRANSCRIPTIONAL ACTIVATOR DOMAIN"/>
    <property type="match status" value="1"/>
</dbReference>
<dbReference type="PROSITE" id="PS50043">
    <property type="entry name" value="HTH_LUXR_2"/>
    <property type="match status" value="1"/>
</dbReference>
<dbReference type="InterPro" id="IPR016032">
    <property type="entry name" value="Sig_transdc_resp-reg_C-effctor"/>
</dbReference>
<name>A0A1H4KGW1_9MICO</name>
<gene>
    <name evidence="4" type="ORF">SAMN04489806_1163</name>
</gene>
<accession>A0A1H4KGW1</accession>
<dbReference type="CDD" id="cd06170">
    <property type="entry name" value="LuxR_C_like"/>
    <property type="match status" value="1"/>
</dbReference>
<dbReference type="InterPro" id="IPR027417">
    <property type="entry name" value="P-loop_NTPase"/>
</dbReference>
<keyword evidence="2" id="KW-0067">ATP-binding</keyword>
<dbReference type="GO" id="GO:0005737">
    <property type="term" value="C:cytoplasm"/>
    <property type="evidence" value="ECO:0007669"/>
    <property type="project" value="TreeGrafter"/>
</dbReference>